<comment type="similarity">
    <text evidence="1">Belongs to the bacterial ribosomal protein bS21 family.</text>
</comment>
<keyword evidence="2" id="KW-0689">Ribosomal protein</keyword>
<dbReference type="GO" id="GO:1990904">
    <property type="term" value="C:ribonucleoprotein complex"/>
    <property type="evidence" value="ECO:0007669"/>
    <property type="project" value="UniProtKB-KW"/>
</dbReference>
<dbReference type="AlphaFoldDB" id="A0A1U7Z4B2"/>
<evidence type="ECO:0000256" key="1">
    <source>
        <dbReference type="ARBA" id="ARBA00006640"/>
    </source>
</evidence>
<dbReference type="GO" id="GO:0005840">
    <property type="term" value="C:ribosome"/>
    <property type="evidence" value="ECO:0007669"/>
    <property type="project" value="UniProtKB-KW"/>
</dbReference>
<dbReference type="Pfam" id="PF01165">
    <property type="entry name" value="Ribosomal_S21"/>
    <property type="match status" value="1"/>
</dbReference>
<reference evidence="5" key="1">
    <citation type="submission" date="2025-08" db="UniProtKB">
        <authorList>
            <consortium name="RefSeq"/>
        </authorList>
    </citation>
    <scope>IDENTIFICATION</scope>
</reference>
<evidence type="ECO:0000313" key="5">
    <source>
        <dbReference type="RefSeq" id="XP_010248062.1"/>
    </source>
</evidence>
<gene>
    <name evidence="5" type="primary">LOC104590991</name>
</gene>
<accession>A0A1U7Z4B2</accession>
<dbReference type="KEGG" id="nnu:104590991"/>
<evidence type="ECO:0000256" key="3">
    <source>
        <dbReference type="ARBA" id="ARBA00023274"/>
    </source>
</evidence>
<dbReference type="STRING" id="4432.A0A1U7Z4B2"/>
<evidence type="ECO:0000313" key="4">
    <source>
        <dbReference type="Proteomes" id="UP000189703"/>
    </source>
</evidence>
<dbReference type="GO" id="GO:0006412">
    <property type="term" value="P:translation"/>
    <property type="evidence" value="ECO:0007669"/>
    <property type="project" value="InterPro"/>
</dbReference>
<name>A0A1U7Z4B2_NELNU</name>
<sequence>MNSILKQTLTLLRGTGFPHNPLSSVHQQLQQWRGIRVQVRNGNLEQALTVMQRRMRASGMEYLIKRQSRYHIKNSEKRILARKNLERKIRSEELSRKLYAIISKKVRGL</sequence>
<dbReference type="FunCoup" id="A0A1U7Z4B2">
    <property type="interactions" value="1641"/>
</dbReference>
<dbReference type="RefSeq" id="XP_010248062.1">
    <property type="nucleotide sequence ID" value="XM_010249760.2"/>
</dbReference>
<dbReference type="PANTHER" id="PTHR37228:SF1">
    <property type="entry name" value="RIBOSOMAL PROTEIN S21 FAMILY PROTEIN"/>
    <property type="match status" value="1"/>
</dbReference>
<dbReference type="InterPro" id="IPR001911">
    <property type="entry name" value="Ribosomal_bS21"/>
</dbReference>
<dbReference type="OMA" id="KREQTHH"/>
<proteinExistence type="inferred from homology"/>
<keyword evidence="4" id="KW-1185">Reference proteome</keyword>
<organism evidence="4 5">
    <name type="scientific">Nelumbo nucifera</name>
    <name type="common">Sacred lotus</name>
    <dbReference type="NCBI Taxonomy" id="4432"/>
    <lineage>
        <taxon>Eukaryota</taxon>
        <taxon>Viridiplantae</taxon>
        <taxon>Streptophyta</taxon>
        <taxon>Embryophyta</taxon>
        <taxon>Tracheophyta</taxon>
        <taxon>Spermatophyta</taxon>
        <taxon>Magnoliopsida</taxon>
        <taxon>Proteales</taxon>
        <taxon>Nelumbonaceae</taxon>
        <taxon>Nelumbo</taxon>
    </lineage>
</organism>
<dbReference type="GeneID" id="104590991"/>
<dbReference type="PANTHER" id="PTHR37228">
    <property type="entry name" value="RIBOSOMAL PROTEIN S21 FAMILY PROTEIN"/>
    <property type="match status" value="1"/>
</dbReference>
<dbReference type="Proteomes" id="UP000189703">
    <property type="component" value="Unplaced"/>
</dbReference>
<dbReference type="OrthoDB" id="1713251at2759"/>
<dbReference type="GO" id="GO:0003735">
    <property type="term" value="F:structural constituent of ribosome"/>
    <property type="evidence" value="ECO:0007669"/>
    <property type="project" value="InterPro"/>
</dbReference>
<dbReference type="eggNOG" id="ENOG502S4AC">
    <property type="taxonomic scope" value="Eukaryota"/>
</dbReference>
<keyword evidence="3" id="KW-0687">Ribonucleoprotein</keyword>
<evidence type="ECO:0000256" key="2">
    <source>
        <dbReference type="ARBA" id="ARBA00022980"/>
    </source>
</evidence>
<dbReference type="InParanoid" id="A0A1U7Z4B2"/>
<protein>
    <submittedName>
        <fullName evidence="5">Uncharacterized protein LOC104590991</fullName>
    </submittedName>
</protein>